<evidence type="ECO:0000313" key="6">
    <source>
        <dbReference type="EMBL" id="GMH05704.1"/>
    </source>
</evidence>
<dbReference type="PANTHER" id="PTHR32116">
    <property type="entry name" value="GALACTURONOSYLTRANSFERASE 4-RELATED"/>
    <property type="match status" value="1"/>
</dbReference>
<comment type="caution">
    <text evidence="6">The sequence shown here is derived from an EMBL/GenBank/DDBJ whole genome shotgun (WGS) entry which is preliminary data.</text>
</comment>
<evidence type="ECO:0000256" key="5">
    <source>
        <dbReference type="RuleBase" id="RU362027"/>
    </source>
</evidence>
<dbReference type="GO" id="GO:0071555">
    <property type="term" value="P:cell wall organization"/>
    <property type="evidence" value="ECO:0007669"/>
    <property type="project" value="UniProtKB-KW"/>
</dbReference>
<dbReference type="Proteomes" id="UP001279734">
    <property type="component" value="Unassembled WGS sequence"/>
</dbReference>
<proteinExistence type="inferred from homology"/>
<gene>
    <name evidence="6" type="ORF">Nepgr_007544</name>
</gene>
<evidence type="ECO:0000313" key="7">
    <source>
        <dbReference type="Proteomes" id="UP001279734"/>
    </source>
</evidence>
<comment type="similarity">
    <text evidence="2 5">Belongs to the glycosyltransferase 8 family.</text>
</comment>
<dbReference type="InterPro" id="IPR002495">
    <property type="entry name" value="Glyco_trans_8"/>
</dbReference>
<dbReference type="AlphaFoldDB" id="A0AAD3S7E4"/>
<dbReference type="SUPFAM" id="SSF53448">
    <property type="entry name" value="Nucleotide-diphospho-sugar transferases"/>
    <property type="match status" value="1"/>
</dbReference>
<dbReference type="Gene3D" id="3.90.550.10">
    <property type="entry name" value="Spore Coat Polysaccharide Biosynthesis Protein SpsA, Chain A"/>
    <property type="match status" value="1"/>
</dbReference>
<protein>
    <recommendedName>
        <fullName evidence="5">Hexosyltransferase</fullName>
        <ecNumber evidence="5">2.4.1.-</ecNumber>
    </recommendedName>
</protein>
<reference evidence="6" key="1">
    <citation type="submission" date="2023-05" db="EMBL/GenBank/DDBJ databases">
        <title>Nepenthes gracilis genome sequencing.</title>
        <authorList>
            <person name="Fukushima K."/>
        </authorList>
    </citation>
    <scope>NUCLEOTIDE SEQUENCE</scope>
    <source>
        <strain evidence="6">SING2019-196</strain>
    </source>
</reference>
<keyword evidence="5" id="KW-0961">Cell wall biogenesis/degradation</keyword>
<evidence type="ECO:0000256" key="1">
    <source>
        <dbReference type="ARBA" id="ARBA00004877"/>
    </source>
</evidence>
<dbReference type="GO" id="GO:0047262">
    <property type="term" value="F:polygalacturonate 4-alpha-galacturonosyltransferase activity"/>
    <property type="evidence" value="ECO:0007669"/>
    <property type="project" value="InterPro"/>
</dbReference>
<dbReference type="EC" id="2.4.1.-" evidence="5"/>
<keyword evidence="5" id="KW-0812">Transmembrane</keyword>
<dbReference type="Pfam" id="PF01501">
    <property type="entry name" value="Glyco_transf_8"/>
    <property type="match status" value="1"/>
</dbReference>
<name>A0AAD3S7E4_NEPGR</name>
<organism evidence="6 7">
    <name type="scientific">Nepenthes gracilis</name>
    <name type="common">Slender pitcher plant</name>
    <dbReference type="NCBI Taxonomy" id="150966"/>
    <lineage>
        <taxon>Eukaryota</taxon>
        <taxon>Viridiplantae</taxon>
        <taxon>Streptophyta</taxon>
        <taxon>Embryophyta</taxon>
        <taxon>Tracheophyta</taxon>
        <taxon>Spermatophyta</taxon>
        <taxon>Magnoliopsida</taxon>
        <taxon>eudicotyledons</taxon>
        <taxon>Gunneridae</taxon>
        <taxon>Pentapetalae</taxon>
        <taxon>Caryophyllales</taxon>
        <taxon>Nepenthaceae</taxon>
        <taxon>Nepenthes</taxon>
    </lineage>
</organism>
<dbReference type="PANTHER" id="PTHR32116:SF63">
    <property type="entry name" value="GALACTURONOSYLTRANSFERASE 12-RELATED"/>
    <property type="match status" value="1"/>
</dbReference>
<comment type="subcellular location">
    <subcellularLocation>
        <location evidence="5">Golgi apparatus membrane</location>
        <topology evidence="5">Single-pass type II membrane protein</topology>
    </subcellularLocation>
</comment>
<sequence>MQLHISPSLRHVTVLPAKGLREFIKVKVGSRKLSYRAVLYSILLGTFLLRFFFLLTTVDTIDGETSCSTLGCLGKRIGPKITGRSPESIVPEVIYQVFEEPISHEGIVGGGEDVAESLEDFVAQMKDTRPDARTFAIKLKSMVNFLEERTRTAKIQEYLYRHVASSSIPKQLHCLALKLANEHTTNAAARLQLPAAEQVPYLVDNSFFHFVLASDNILAASVVAASLIHNALRPEYIVLHIITDKKTYSPMQAWFSLHSLTPATVEVKALHHFDWFTKGIVPVLEAMEKDQKARAQFRGGQSAIVANNSEKPRVIAAKLQALSPKYISLMNHIRIHLPELFPSLNKVVFLDDDIVIQTDLSPLWEIDMNGKVNGAVETCRGDDKFVMSKRLKNYLNFSHPLIAKNFDPEECAWAYGMNIFDLEAWRKTNISQTYHHWLQENLKSDLSLWQLGTLPPGLIAFHGHVHILDPFWHMLGLGYQENTSVADASNAAVIHFNGRAKPWLDIAFPELRPLWSKYLNFSDKLIKSCHIRAT</sequence>
<accession>A0AAD3S7E4</accession>
<evidence type="ECO:0000256" key="4">
    <source>
        <dbReference type="ARBA" id="ARBA00022679"/>
    </source>
</evidence>
<keyword evidence="5" id="KW-0333">Golgi apparatus</keyword>
<keyword evidence="4" id="KW-0808">Transferase</keyword>
<dbReference type="EMBL" id="BSYO01000006">
    <property type="protein sequence ID" value="GMH05704.1"/>
    <property type="molecule type" value="Genomic_DNA"/>
</dbReference>
<dbReference type="InterPro" id="IPR029993">
    <property type="entry name" value="GAUT"/>
</dbReference>
<keyword evidence="3 5" id="KW-0328">Glycosyltransferase</keyword>
<dbReference type="GO" id="GO:0000139">
    <property type="term" value="C:Golgi membrane"/>
    <property type="evidence" value="ECO:0007669"/>
    <property type="project" value="UniProtKB-SubCell"/>
</dbReference>
<dbReference type="InterPro" id="IPR029044">
    <property type="entry name" value="Nucleotide-diphossugar_trans"/>
</dbReference>
<feature type="transmembrane region" description="Helical" evidence="5">
    <location>
        <begin position="37"/>
        <end position="58"/>
    </location>
</feature>
<dbReference type="CDD" id="cd06429">
    <property type="entry name" value="GT8_like_1"/>
    <property type="match status" value="1"/>
</dbReference>
<keyword evidence="7" id="KW-1185">Reference proteome</keyword>
<comment type="pathway">
    <text evidence="1 5">Glycan metabolism; pectin biosynthesis.</text>
</comment>
<keyword evidence="5" id="KW-1133">Transmembrane helix</keyword>
<evidence type="ECO:0000256" key="2">
    <source>
        <dbReference type="ARBA" id="ARBA00006351"/>
    </source>
</evidence>
<keyword evidence="5" id="KW-0472">Membrane</keyword>
<evidence type="ECO:0000256" key="3">
    <source>
        <dbReference type="ARBA" id="ARBA00022676"/>
    </source>
</evidence>